<dbReference type="PANTHER" id="PTHR47751:SF2">
    <property type="entry name" value="DLTD N-TERMINAL DOMAIN PROTEIN (AFU_ORTHOLOGUE AFUA_8G00380)-RELATED"/>
    <property type="match status" value="1"/>
</dbReference>
<dbReference type="EMBL" id="JAPEVA010000082">
    <property type="protein sequence ID" value="KAJ4400871.1"/>
    <property type="molecule type" value="Genomic_DNA"/>
</dbReference>
<sequence>MTSPRPIEFPTPDGLTLRGLFYSTGSQKKRPCIILGHGITGLKEQFLPAFAQRFQAAGYGALLYDYRNWGASDGLPRQETNPIQQARDFSDAFDFAASLDEVDSAKIVFWGSSMGGGVVLYAAALDKRIRAVISQVPFVSGEALVPILSPKLDSLYGARQQAKAGNPPPLLKLFTDKSGTALEEDREALLNDPNLVGFLKASEEQNLPWSPNITPQTLLNLLAFEPQAFIHRVSPTPLLLVVAGKDYTASTPSQLKAYASAYEPKELAILHNAGHFDPYHGPSFEENIKVQLDFLSKTL</sequence>
<dbReference type="SUPFAM" id="SSF53474">
    <property type="entry name" value="alpha/beta-Hydrolases"/>
    <property type="match status" value="1"/>
</dbReference>
<dbReference type="Gene3D" id="1.10.10.800">
    <property type="match status" value="1"/>
</dbReference>
<dbReference type="PANTHER" id="PTHR47751">
    <property type="entry name" value="SUPERFAMILY HYDROLASE, PUTATIVE (AFU_ORTHOLOGUE AFUA_2G16580)-RELATED"/>
    <property type="match status" value="1"/>
</dbReference>
<dbReference type="OrthoDB" id="2498029at2759"/>
<dbReference type="InterPro" id="IPR051411">
    <property type="entry name" value="Polyketide_trans_af380"/>
</dbReference>
<comment type="caution">
    <text evidence="3">The sequence shown here is derived from an EMBL/GenBank/DDBJ whole genome shotgun (WGS) entry which is preliminary data.</text>
</comment>
<dbReference type="InterPro" id="IPR029058">
    <property type="entry name" value="AB_hydrolase_fold"/>
</dbReference>
<evidence type="ECO:0000313" key="3">
    <source>
        <dbReference type="EMBL" id="KAJ4400871.1"/>
    </source>
</evidence>
<reference evidence="3" key="1">
    <citation type="submission" date="2022-10" db="EMBL/GenBank/DDBJ databases">
        <title>Tapping the CABI collections for fungal endophytes: first genome assemblies for Collariella, Neodidymelliopsis, Ascochyta clinopodiicola, Didymella pomorum, Didymosphaeria variabile, Neocosmospora piperis and Neocucurbitaria cava.</title>
        <authorList>
            <person name="Hill R."/>
        </authorList>
    </citation>
    <scope>NUCLEOTIDE SEQUENCE</scope>
    <source>
        <strain evidence="3">IMI 355091</strain>
    </source>
</reference>
<name>A0A9W8Z6Z8_9PLEO</name>
<accession>A0A9W8Z6Z8</accession>
<proteinExistence type="inferred from homology"/>
<keyword evidence="4" id="KW-1185">Reference proteome</keyword>
<evidence type="ECO:0000256" key="1">
    <source>
        <dbReference type="ARBA" id="ARBA00029464"/>
    </source>
</evidence>
<dbReference type="AlphaFoldDB" id="A0A9W8Z6Z8"/>
<dbReference type="Proteomes" id="UP001140510">
    <property type="component" value="Unassembled WGS sequence"/>
</dbReference>
<dbReference type="InterPro" id="IPR022742">
    <property type="entry name" value="Hydrolase_4"/>
</dbReference>
<dbReference type="Gene3D" id="3.40.50.1820">
    <property type="entry name" value="alpha/beta hydrolase"/>
    <property type="match status" value="1"/>
</dbReference>
<dbReference type="Pfam" id="PF12146">
    <property type="entry name" value="Hydrolase_4"/>
    <property type="match status" value="1"/>
</dbReference>
<gene>
    <name evidence="3" type="ORF">N0V91_008380</name>
</gene>
<feature type="domain" description="Serine aminopeptidase S33" evidence="2">
    <location>
        <begin position="28"/>
        <end position="275"/>
    </location>
</feature>
<comment type="similarity">
    <text evidence="1">Belongs to the polyketide transferase af380 family.</text>
</comment>
<evidence type="ECO:0000259" key="2">
    <source>
        <dbReference type="Pfam" id="PF12146"/>
    </source>
</evidence>
<organism evidence="3 4">
    <name type="scientific">Didymella pomorum</name>
    <dbReference type="NCBI Taxonomy" id="749634"/>
    <lineage>
        <taxon>Eukaryota</taxon>
        <taxon>Fungi</taxon>
        <taxon>Dikarya</taxon>
        <taxon>Ascomycota</taxon>
        <taxon>Pezizomycotina</taxon>
        <taxon>Dothideomycetes</taxon>
        <taxon>Pleosporomycetidae</taxon>
        <taxon>Pleosporales</taxon>
        <taxon>Pleosporineae</taxon>
        <taxon>Didymellaceae</taxon>
        <taxon>Didymella</taxon>
    </lineage>
</organism>
<evidence type="ECO:0000313" key="4">
    <source>
        <dbReference type="Proteomes" id="UP001140510"/>
    </source>
</evidence>
<protein>
    <recommendedName>
        <fullName evidence="2">Serine aminopeptidase S33 domain-containing protein</fullName>
    </recommendedName>
</protein>